<proteinExistence type="inferred from homology"/>
<reference evidence="6 7" key="1">
    <citation type="journal article" date="2017" name="PLoS Biol.">
        <title>The sea cucumber genome provides insights into morphological evolution and visceral regeneration.</title>
        <authorList>
            <person name="Zhang X."/>
            <person name="Sun L."/>
            <person name="Yuan J."/>
            <person name="Sun Y."/>
            <person name="Gao Y."/>
            <person name="Zhang L."/>
            <person name="Li S."/>
            <person name="Dai H."/>
            <person name="Hamel J.F."/>
            <person name="Liu C."/>
            <person name="Yu Y."/>
            <person name="Liu S."/>
            <person name="Lin W."/>
            <person name="Guo K."/>
            <person name="Jin S."/>
            <person name="Xu P."/>
            <person name="Storey K.B."/>
            <person name="Huan P."/>
            <person name="Zhang T."/>
            <person name="Zhou Y."/>
            <person name="Zhang J."/>
            <person name="Lin C."/>
            <person name="Li X."/>
            <person name="Xing L."/>
            <person name="Huo D."/>
            <person name="Sun M."/>
            <person name="Wang L."/>
            <person name="Mercier A."/>
            <person name="Li F."/>
            <person name="Yang H."/>
            <person name="Xiang J."/>
        </authorList>
    </citation>
    <scope>NUCLEOTIDE SEQUENCE [LARGE SCALE GENOMIC DNA]</scope>
    <source>
        <strain evidence="6">Shaxun</strain>
        <tissue evidence="6">Muscle</tissue>
    </source>
</reference>
<dbReference type="SUPFAM" id="SSF53218">
    <property type="entry name" value="Molybdenum cofactor biosynthesis proteins"/>
    <property type="match status" value="1"/>
</dbReference>
<comment type="caution">
    <text evidence="6">The sequence shown here is derived from an EMBL/GenBank/DDBJ whole genome shotgun (WGS) entry which is preliminary data.</text>
</comment>
<organism evidence="6 7">
    <name type="scientific">Stichopus japonicus</name>
    <name type="common">Sea cucumber</name>
    <dbReference type="NCBI Taxonomy" id="307972"/>
    <lineage>
        <taxon>Eukaryota</taxon>
        <taxon>Metazoa</taxon>
        <taxon>Echinodermata</taxon>
        <taxon>Eleutherozoa</taxon>
        <taxon>Echinozoa</taxon>
        <taxon>Holothuroidea</taxon>
        <taxon>Aspidochirotacea</taxon>
        <taxon>Aspidochirotida</taxon>
        <taxon>Stichopodidae</taxon>
        <taxon>Apostichopus</taxon>
    </lineage>
</organism>
<dbReference type="InterPro" id="IPR051920">
    <property type="entry name" value="MPT_Adenylyltrnsfr/MoaC-Rel"/>
</dbReference>
<keyword evidence="4" id="KW-0501">Molybdenum cofactor biosynthesis</keyword>
<sequence length="60" mass="6431">MEWSDDLMLDVILTTGGTGFSARDVTPEATRSVIEKEATGLAIAMLTGSLKMTPLTMLSR</sequence>
<dbReference type="EMBL" id="MRZV01000509">
    <property type="protein sequence ID" value="PIK48671.1"/>
    <property type="molecule type" value="Genomic_DNA"/>
</dbReference>
<dbReference type="Proteomes" id="UP000230750">
    <property type="component" value="Unassembled WGS sequence"/>
</dbReference>
<evidence type="ECO:0000313" key="6">
    <source>
        <dbReference type="EMBL" id="PIK48671.1"/>
    </source>
</evidence>
<gene>
    <name evidence="6" type="ORF">BSL78_14483</name>
</gene>
<evidence type="ECO:0000313" key="7">
    <source>
        <dbReference type="Proteomes" id="UP000230750"/>
    </source>
</evidence>
<evidence type="ECO:0000256" key="2">
    <source>
        <dbReference type="ARBA" id="ARBA00007589"/>
    </source>
</evidence>
<accession>A0A2G8KKY3</accession>
<dbReference type="GO" id="GO:0006777">
    <property type="term" value="P:Mo-molybdopterin cofactor biosynthetic process"/>
    <property type="evidence" value="ECO:0007669"/>
    <property type="project" value="UniProtKB-KW"/>
</dbReference>
<dbReference type="Pfam" id="PF00994">
    <property type="entry name" value="MoCF_biosynth"/>
    <property type="match status" value="1"/>
</dbReference>
<evidence type="ECO:0000259" key="5">
    <source>
        <dbReference type="Pfam" id="PF00994"/>
    </source>
</evidence>
<dbReference type="EC" id="2.10.1.1" evidence="3"/>
<comment type="similarity">
    <text evidence="2">In the N-terminal section; belongs to the MoaB/Mog family.</text>
</comment>
<dbReference type="PROSITE" id="PS01078">
    <property type="entry name" value="MOCF_BIOSYNTHESIS_1"/>
    <property type="match status" value="1"/>
</dbReference>
<feature type="domain" description="MoaB/Mog" evidence="5">
    <location>
        <begin position="10"/>
        <end position="60"/>
    </location>
</feature>
<keyword evidence="7" id="KW-1185">Reference proteome</keyword>
<evidence type="ECO:0000256" key="4">
    <source>
        <dbReference type="ARBA" id="ARBA00023150"/>
    </source>
</evidence>
<dbReference type="InterPro" id="IPR008284">
    <property type="entry name" value="MoCF_biosynth_CS"/>
</dbReference>
<protein>
    <recommendedName>
        <fullName evidence="3">molybdopterin molybdotransferase</fullName>
        <ecNumber evidence="3">2.10.1.1</ecNumber>
    </recommendedName>
</protein>
<dbReference type="OrthoDB" id="4349954at2759"/>
<dbReference type="PANTHER" id="PTHR43764">
    <property type="entry name" value="MOLYBDENUM COFACTOR BIOSYNTHESIS"/>
    <property type="match status" value="1"/>
</dbReference>
<dbReference type="InterPro" id="IPR001453">
    <property type="entry name" value="MoaB/Mog_dom"/>
</dbReference>
<name>A0A2G8KKY3_STIJA</name>
<comment type="pathway">
    <text evidence="1">Cofactor biosynthesis; molybdopterin biosynthesis.</text>
</comment>
<dbReference type="UniPathway" id="UPA00344"/>
<evidence type="ECO:0000256" key="3">
    <source>
        <dbReference type="ARBA" id="ARBA00013269"/>
    </source>
</evidence>
<dbReference type="GO" id="GO:0061599">
    <property type="term" value="F:molybdopterin molybdotransferase activity"/>
    <property type="evidence" value="ECO:0007669"/>
    <property type="project" value="UniProtKB-EC"/>
</dbReference>
<dbReference type="InterPro" id="IPR036425">
    <property type="entry name" value="MoaB/Mog-like_dom_sf"/>
</dbReference>
<dbReference type="PANTHER" id="PTHR43764:SF1">
    <property type="entry name" value="MOLYBDOPTERIN MOLYBDOTRANSFERASE"/>
    <property type="match status" value="1"/>
</dbReference>
<dbReference type="STRING" id="307972.A0A2G8KKY3"/>
<dbReference type="Gene3D" id="3.40.980.10">
    <property type="entry name" value="MoaB/Mog-like domain"/>
    <property type="match status" value="1"/>
</dbReference>
<dbReference type="AlphaFoldDB" id="A0A2G8KKY3"/>
<evidence type="ECO:0000256" key="1">
    <source>
        <dbReference type="ARBA" id="ARBA00005046"/>
    </source>
</evidence>